<dbReference type="PANTHER" id="PTHR44943:SF8">
    <property type="entry name" value="TPR REPEAT-CONTAINING PROTEIN MJ0263"/>
    <property type="match status" value="1"/>
</dbReference>
<accession>A0A3N4PZA3</accession>
<dbReference type="InterPro" id="IPR051685">
    <property type="entry name" value="Ycf3/AcsC/BcsC/TPR_MFPF"/>
</dbReference>
<keyword evidence="3" id="KW-0175">Coiled coil</keyword>
<feature type="signal peptide" evidence="4">
    <location>
        <begin position="1"/>
        <end position="28"/>
    </location>
</feature>
<evidence type="ECO:0000259" key="5">
    <source>
        <dbReference type="Pfam" id="PF19413"/>
    </source>
</evidence>
<dbReference type="EMBL" id="RPDH01000001">
    <property type="protein sequence ID" value="RPE13298.1"/>
    <property type="molecule type" value="Genomic_DNA"/>
</dbReference>
<dbReference type="InterPro" id="IPR030887">
    <property type="entry name" value="Beta-barrel_YaiO"/>
</dbReference>
<keyword evidence="2" id="KW-0802">TPR repeat</keyword>
<gene>
    <name evidence="6" type="primary">yaiO</name>
    <name evidence="6" type="ORF">EGT74_07135</name>
</gene>
<comment type="caution">
    <text evidence="6">The sequence shown here is derived from an EMBL/GenBank/DDBJ whole genome shotgun (WGS) entry which is preliminary data.</text>
</comment>
<reference evidence="6 7" key="1">
    <citation type="submission" date="2018-11" db="EMBL/GenBank/DDBJ databases">
        <title>Chitinophaga lutea sp.nov., isolate from arsenic contaminated soil.</title>
        <authorList>
            <person name="Zong Y."/>
        </authorList>
    </citation>
    <scope>NUCLEOTIDE SEQUENCE [LARGE SCALE GENOMIC DNA]</scope>
    <source>
        <strain evidence="6 7">ZY74</strain>
    </source>
</reference>
<dbReference type="SUPFAM" id="SSF48452">
    <property type="entry name" value="TPR-like"/>
    <property type="match status" value="3"/>
</dbReference>
<dbReference type="InterPro" id="IPR011990">
    <property type="entry name" value="TPR-like_helical_dom_sf"/>
</dbReference>
<keyword evidence="4" id="KW-0732">Signal</keyword>
<evidence type="ECO:0000256" key="1">
    <source>
        <dbReference type="ARBA" id="ARBA00022737"/>
    </source>
</evidence>
<dbReference type="SMART" id="SM00028">
    <property type="entry name" value="TPR"/>
    <property type="match status" value="11"/>
</dbReference>
<feature type="coiled-coil region" evidence="3">
    <location>
        <begin position="175"/>
        <end position="231"/>
    </location>
</feature>
<evidence type="ECO:0000256" key="3">
    <source>
        <dbReference type="SAM" id="Coils"/>
    </source>
</evidence>
<evidence type="ECO:0000313" key="6">
    <source>
        <dbReference type="EMBL" id="RPE13298.1"/>
    </source>
</evidence>
<dbReference type="InterPro" id="IPR019734">
    <property type="entry name" value="TPR_rpt"/>
</dbReference>
<keyword evidence="7" id="KW-1185">Reference proteome</keyword>
<dbReference type="AlphaFoldDB" id="A0A3N4PZA3"/>
<dbReference type="Pfam" id="PF14559">
    <property type="entry name" value="TPR_19"/>
    <property type="match status" value="1"/>
</dbReference>
<name>A0A3N4PZA3_9BACT</name>
<feature type="chain" id="PRO_5018031615" evidence="4">
    <location>
        <begin position="29"/>
        <end position="853"/>
    </location>
</feature>
<evidence type="ECO:0000256" key="4">
    <source>
        <dbReference type="SAM" id="SignalP"/>
    </source>
</evidence>
<dbReference type="Proteomes" id="UP000278351">
    <property type="component" value="Unassembled WGS sequence"/>
</dbReference>
<dbReference type="Pfam" id="PF13432">
    <property type="entry name" value="TPR_16"/>
    <property type="match status" value="3"/>
</dbReference>
<keyword evidence="1" id="KW-0677">Repeat</keyword>
<protein>
    <submittedName>
        <fullName evidence="6">YaiO family outer membrane beta-barrel protein</fullName>
    </submittedName>
</protein>
<proteinExistence type="predicted"/>
<organism evidence="6 7">
    <name type="scientific">Chitinophaga lutea</name>
    <dbReference type="NCBI Taxonomy" id="2488634"/>
    <lineage>
        <taxon>Bacteria</taxon>
        <taxon>Pseudomonadati</taxon>
        <taxon>Bacteroidota</taxon>
        <taxon>Chitinophagia</taxon>
        <taxon>Chitinophagales</taxon>
        <taxon>Chitinophagaceae</taxon>
        <taxon>Chitinophaga</taxon>
    </lineage>
</organism>
<evidence type="ECO:0000256" key="2">
    <source>
        <dbReference type="ARBA" id="ARBA00022803"/>
    </source>
</evidence>
<evidence type="ECO:0000313" key="7">
    <source>
        <dbReference type="Proteomes" id="UP000278351"/>
    </source>
</evidence>
<dbReference type="PANTHER" id="PTHR44943">
    <property type="entry name" value="CELLULOSE SYNTHASE OPERON PROTEIN C"/>
    <property type="match status" value="1"/>
</dbReference>
<dbReference type="Pfam" id="PF19413">
    <property type="entry name" value="YaiO"/>
    <property type="match status" value="1"/>
</dbReference>
<dbReference type="NCBIfam" id="TIGR04390">
    <property type="entry name" value="OMP_YaiO_dom"/>
    <property type="match status" value="1"/>
</dbReference>
<feature type="domain" description="YaiO beta-barrel" evidence="5">
    <location>
        <begin position="621"/>
        <end position="791"/>
    </location>
</feature>
<sequence>MKTCSAMNHRMIYVFCLGLMLTAADVSAQRKGLLSSDQLLTMALEETNEHHNYEKAISLCRKALEQSPGYPDVKLLLGRLYLLTRQPAAARLEWLEVLKKQPPNTEALAYLINLENSLGRGKEAICYIDMALEQDPLNKELLFKKHGLLTEFHQTNAADEVLTILNSHYGNDAKVRAMREAAAQEKERLARAALQPEEKPAPPPDPKLVVLDRLETALVAARKRNNHHETRAVAEKILAEAPGNRDAFLAIINSYHQQQQYEPALRWLNKALSRFGSDEDLLRRKTGLLQELHRYDEAAVTARQLLQKNANSRNLQAFRDIQLQRAAAYDRAGDYAAAGALIDTLLQYAPADTMLLFKKAGLLEAGQRYEEAAAITRQLLQSAPAHQRYQQAYAEQLLATARQQLRNNAPDKAKPLLETSLRYAPANPEAWTSLINLENSTGNVTNAIALCDSALAVLGPNDDIRMKKSALLQAANRLPEAYAISGELLKAAPGNHELQQMYAEQLAAHGRQLQQAQAWDSALIAYRKAYAYQPGDTLLVQQIVNSFLALHQYDSAIAYADRGLQLQPAHETLLMKKAAALEAQQNYKAAAATVAMQLEARPGDKYLRDYYNRLRGKTYRNQAGIIHLQSIYDNGSRPANVTALQYLRFHEKGSIGGRVSYADRAAGSGVQLEAETYYTHNKKYYSYGILGWSPSDVFPKFRAGYSLFHNLGREWEAELGARYLKTDSASNYAAVWSAAKTWGAYWANLRGYVITEDGNWYHAYVLTNRFYMNEQQDFIALTLSLGNTPDDRSRNYQFNQQATFLAGGAGIGFQKTFAYRTTMGVFGNWTYQRLTNDRHYNQFDIYLTLLRKF</sequence>
<dbReference type="Gene3D" id="1.25.40.10">
    <property type="entry name" value="Tetratricopeptide repeat domain"/>
    <property type="match status" value="4"/>
</dbReference>